<dbReference type="Gene3D" id="1.10.443.10">
    <property type="entry name" value="Intergrase catalytic core"/>
    <property type="match status" value="1"/>
</dbReference>
<dbReference type="OrthoDB" id="303624at2157"/>
<accession>A0A8T4GJ13</accession>
<dbReference type="Proteomes" id="UP000823588">
    <property type="component" value="Unassembled WGS sequence"/>
</dbReference>
<keyword evidence="2" id="KW-0812">Transmembrane</keyword>
<keyword evidence="1" id="KW-0233">DNA recombination</keyword>
<dbReference type="EMBL" id="JAGGKQ010000021">
    <property type="protein sequence ID" value="MBP1923401.1"/>
    <property type="molecule type" value="Genomic_DNA"/>
</dbReference>
<evidence type="ECO:0008006" key="5">
    <source>
        <dbReference type="Google" id="ProtNLM"/>
    </source>
</evidence>
<sequence length="576" mass="65296">MDRLTRDTPVTNITLGWAVLIMSQKWTLEYLRNGFVDEVKQQRAEQGCNTNEKPTHKWLRENGFGYFLQRVRELGIRPDEWLFEECGFEQPRKDYPCSNPETVRRVEGWLEYEDNVGERLNGTSLSSARTHLRRSMEISKETTGTSDIFELGRGEREVCFNRAEQLMEGFKSEFESGQSRYNYVTTLRDLLARMEDKNVVDHDPLTPLVRDSDWAGDSTPVTIAPSTSLVKAYFDACETRTEQMVMICLAVMGWRPADFCDPAAIRDIHFDGERPYVEFTDDRKNGPSLVPIILCQDFIEQWVRLVETVPGNDTALFPSDASDDGARSKQWVRDTVTAIGERVDETLRNGEKPTPRHFRNFWYTEYTTAYAEFRRDNDFAASAQGSQSARIPSTSYNDPRYGSWFDTFEQFAHSKLSIPVADLEPADEIGSIDIGDIDGDAAFDLVETVRQATLEGWEDAKALFPAGAAIYLTSYVGIAAGHTASTWVWVKHRGMSMHPELEHYPNMSVQRQTGLGLVLGTLLTAFLGSWHVNGTFEKLASGELTAWVPLVFAVIYAVWLFDRQLPDPDDAVEALG</sequence>
<evidence type="ECO:0000313" key="3">
    <source>
        <dbReference type="EMBL" id="MBP1923401.1"/>
    </source>
</evidence>
<dbReference type="SUPFAM" id="SSF56349">
    <property type="entry name" value="DNA breaking-rejoining enzymes"/>
    <property type="match status" value="1"/>
</dbReference>
<protein>
    <recommendedName>
        <fullName evidence="5">Tyr recombinase domain-containing protein</fullName>
    </recommendedName>
</protein>
<gene>
    <name evidence="3" type="ORF">J2751_002443</name>
</gene>
<dbReference type="RefSeq" id="WP_209486302.1">
    <property type="nucleotide sequence ID" value="NZ_JAGGKQ010000021.1"/>
</dbReference>
<feature type="transmembrane region" description="Helical" evidence="2">
    <location>
        <begin position="468"/>
        <end position="490"/>
    </location>
</feature>
<dbReference type="InterPro" id="IPR011010">
    <property type="entry name" value="DNA_brk_join_enz"/>
</dbReference>
<evidence type="ECO:0000256" key="2">
    <source>
        <dbReference type="SAM" id="Phobius"/>
    </source>
</evidence>
<reference evidence="3" key="1">
    <citation type="submission" date="2021-03" db="EMBL/GenBank/DDBJ databases">
        <title>Genomic Encyclopedia of Type Strains, Phase IV (KMG-IV): sequencing the most valuable type-strain genomes for metagenomic binning, comparative biology and taxonomic classification.</title>
        <authorList>
            <person name="Goeker M."/>
        </authorList>
    </citation>
    <scope>NUCLEOTIDE SEQUENCE</scope>
    <source>
        <strain evidence="3">DSM 23564</strain>
    </source>
</reference>
<evidence type="ECO:0000256" key="1">
    <source>
        <dbReference type="ARBA" id="ARBA00023172"/>
    </source>
</evidence>
<keyword evidence="4" id="KW-1185">Reference proteome</keyword>
<feature type="transmembrane region" description="Helical" evidence="2">
    <location>
        <begin position="514"/>
        <end position="532"/>
    </location>
</feature>
<keyword evidence="2" id="KW-1133">Transmembrane helix</keyword>
<proteinExistence type="predicted"/>
<dbReference type="GO" id="GO:0003677">
    <property type="term" value="F:DNA binding"/>
    <property type="evidence" value="ECO:0007669"/>
    <property type="project" value="InterPro"/>
</dbReference>
<dbReference type="AlphaFoldDB" id="A0A8T4GJ13"/>
<dbReference type="GO" id="GO:0006310">
    <property type="term" value="P:DNA recombination"/>
    <property type="evidence" value="ECO:0007669"/>
    <property type="project" value="UniProtKB-KW"/>
</dbReference>
<feature type="transmembrane region" description="Helical" evidence="2">
    <location>
        <begin position="544"/>
        <end position="561"/>
    </location>
</feature>
<name>A0A8T4GJ13_9EURY</name>
<evidence type="ECO:0000313" key="4">
    <source>
        <dbReference type="Proteomes" id="UP000823588"/>
    </source>
</evidence>
<comment type="caution">
    <text evidence="3">The sequence shown here is derived from an EMBL/GenBank/DDBJ whole genome shotgun (WGS) entry which is preliminary data.</text>
</comment>
<dbReference type="GO" id="GO:0015074">
    <property type="term" value="P:DNA integration"/>
    <property type="evidence" value="ECO:0007669"/>
    <property type="project" value="InterPro"/>
</dbReference>
<keyword evidence="2" id="KW-0472">Membrane</keyword>
<organism evidence="3 4">
    <name type="scientific">Halorubrum alkaliphilum</name>
    <dbReference type="NCBI Taxonomy" id="261290"/>
    <lineage>
        <taxon>Archaea</taxon>
        <taxon>Methanobacteriati</taxon>
        <taxon>Methanobacteriota</taxon>
        <taxon>Stenosarchaea group</taxon>
        <taxon>Halobacteria</taxon>
        <taxon>Halobacteriales</taxon>
        <taxon>Haloferacaceae</taxon>
        <taxon>Halorubrum</taxon>
    </lineage>
</organism>
<dbReference type="InterPro" id="IPR013762">
    <property type="entry name" value="Integrase-like_cat_sf"/>
</dbReference>